<evidence type="ECO:0000256" key="7">
    <source>
        <dbReference type="SAM" id="MobiDB-lite"/>
    </source>
</evidence>
<dbReference type="PANTHER" id="PTHR46508:SF3">
    <property type="entry name" value="ACYL-COA N-ACYLTRANSFERASE WITH RING_FYVE_PHD-TYPE ZINC FINGER PROTEIN"/>
    <property type="match status" value="1"/>
</dbReference>
<evidence type="ECO:0000256" key="1">
    <source>
        <dbReference type="ARBA" id="ARBA00004123"/>
    </source>
</evidence>
<feature type="domain" description="PHD-type" evidence="8">
    <location>
        <begin position="41"/>
        <end position="88"/>
    </location>
</feature>
<evidence type="ECO:0000259" key="9">
    <source>
        <dbReference type="PROSITE" id="PS50827"/>
    </source>
</evidence>
<dbReference type="SMART" id="SM00571">
    <property type="entry name" value="DDT"/>
    <property type="match status" value="1"/>
</dbReference>
<dbReference type="InterPro" id="IPR019786">
    <property type="entry name" value="Zinc_finger_PHD-type_CS"/>
</dbReference>
<sequence>MVKTQKAPNAKNSKQNSKKKLDADPLQTKIPFTVKSSKPTSKTCIKCKEIGSLISCKKCAGSFHLACLGLSENQVTFTNWICVECLGSYDKQLSTEAKQHLTLQKKEKESFSGKIFNKLSEIKEETQIQKFKNKYPEYIKGDKINYPIPDELLWENQGIHEISLKEKPIPNKSHIDPKILGNILFICDFLYTFKEILQIDPISFEDVYKGLSSKYENEISKKVHVSLLRPILQHMARKENTDKSINRGLSYLLYKSSKIIDLDDILDSSYLVIYDYALFSGLWKEIIESAGIEANESLKAYPLLSQYNTNYSIEDKIQLISTLIIILLDSLAFYQEITDRIENLSNLKKEKHEINAQLRAIQKSHPEKSQNKEELQLQDRLKQILGEIKEIKTRTECIGKDRDYNEYFIFPWEKRYIFVKCYKPIEDGKESESGYWYYYDKKKEVNKLLKYFNSKGEREAKLTEALNKALEGLELTEDGLKFSSKSEEVEHSDLESIIELEDPTEDLKSKLKKLYVLMKNNLGVCNSEIELILNEETASAESIKKYFKAISEITGCEQMLQESDEEKEKEEEPSKHRKIELQIWSDFSDIQYYWSQYLEEAKDTHEFFICYHILAEIVKKYIKEHQHHPTLREENSYNLARKSYRLARLSKIKHYEEDRNQAQDDECFICGEDDGTLLCCDGCPKVVHQECVMLEKIPEGDWYCNECVEKANAMRMTRGRLKLSKLRDNLSNN</sequence>
<keyword evidence="5" id="KW-0539">Nucleus</keyword>
<feature type="compositionally biased region" description="Low complexity" evidence="7">
    <location>
        <begin position="1"/>
        <end position="15"/>
    </location>
</feature>
<evidence type="ECO:0008006" key="12">
    <source>
        <dbReference type="Google" id="ProtNLM"/>
    </source>
</evidence>
<feature type="domain" description="PHD-type" evidence="8">
    <location>
        <begin position="664"/>
        <end position="710"/>
    </location>
</feature>
<comment type="caution">
    <text evidence="10">The sequence shown here is derived from an EMBL/GenBank/DDBJ whole genome shotgun (WGS) entry which is preliminary data.</text>
</comment>
<dbReference type="InterPro" id="IPR001965">
    <property type="entry name" value="Znf_PHD"/>
</dbReference>
<dbReference type="GO" id="GO:0008270">
    <property type="term" value="F:zinc ion binding"/>
    <property type="evidence" value="ECO:0007669"/>
    <property type="project" value="UniProtKB-KW"/>
</dbReference>
<evidence type="ECO:0000256" key="2">
    <source>
        <dbReference type="ARBA" id="ARBA00022723"/>
    </source>
</evidence>
<dbReference type="Pfam" id="PF15613">
    <property type="entry name" value="WSD"/>
    <property type="match status" value="1"/>
</dbReference>
<evidence type="ECO:0000259" key="8">
    <source>
        <dbReference type="PROSITE" id="PS50016"/>
    </source>
</evidence>
<comment type="subcellular location">
    <subcellularLocation>
        <location evidence="1">Nucleus</location>
    </subcellularLocation>
</comment>
<dbReference type="EMBL" id="CAJZBQ010000020">
    <property type="protein sequence ID" value="CAG9318476.1"/>
    <property type="molecule type" value="Genomic_DNA"/>
</dbReference>
<gene>
    <name evidence="10" type="ORF">BSTOLATCC_MIC20949</name>
</gene>
<dbReference type="InterPro" id="IPR013083">
    <property type="entry name" value="Znf_RING/FYVE/PHD"/>
</dbReference>
<organism evidence="10 11">
    <name type="scientific">Blepharisma stoltei</name>
    <dbReference type="NCBI Taxonomy" id="1481888"/>
    <lineage>
        <taxon>Eukaryota</taxon>
        <taxon>Sar</taxon>
        <taxon>Alveolata</taxon>
        <taxon>Ciliophora</taxon>
        <taxon>Postciliodesmatophora</taxon>
        <taxon>Heterotrichea</taxon>
        <taxon>Heterotrichida</taxon>
        <taxon>Blepharismidae</taxon>
        <taxon>Blepharisma</taxon>
    </lineage>
</organism>
<evidence type="ECO:0000313" key="11">
    <source>
        <dbReference type="Proteomes" id="UP001162131"/>
    </source>
</evidence>
<dbReference type="InterPro" id="IPR019787">
    <property type="entry name" value="Znf_PHD-finger"/>
</dbReference>
<proteinExistence type="predicted"/>
<dbReference type="InterPro" id="IPR018501">
    <property type="entry name" value="DDT_dom"/>
</dbReference>
<dbReference type="PANTHER" id="PTHR46508">
    <property type="entry name" value="PHD FINGER FAMILY PROTEIN"/>
    <property type="match status" value="1"/>
</dbReference>
<name>A0AAU9JCK9_9CILI</name>
<dbReference type="Gene3D" id="3.30.40.10">
    <property type="entry name" value="Zinc/RING finger domain, C3HC4 (zinc finger)"/>
    <property type="match status" value="2"/>
</dbReference>
<evidence type="ECO:0000256" key="3">
    <source>
        <dbReference type="ARBA" id="ARBA00022771"/>
    </source>
</evidence>
<dbReference type="Pfam" id="PF00628">
    <property type="entry name" value="PHD"/>
    <property type="match status" value="2"/>
</dbReference>
<keyword evidence="4" id="KW-0862">Zinc</keyword>
<keyword evidence="11" id="KW-1185">Reference proteome</keyword>
<dbReference type="Pfam" id="PF02791">
    <property type="entry name" value="DDT"/>
    <property type="match status" value="1"/>
</dbReference>
<dbReference type="InterPro" id="IPR028941">
    <property type="entry name" value="WHIM2_dom"/>
</dbReference>
<feature type="domain" description="DDT" evidence="9">
    <location>
        <begin position="177"/>
        <end position="237"/>
    </location>
</feature>
<evidence type="ECO:0000256" key="6">
    <source>
        <dbReference type="PROSITE-ProRule" id="PRU00146"/>
    </source>
</evidence>
<evidence type="ECO:0000256" key="5">
    <source>
        <dbReference type="ARBA" id="ARBA00023242"/>
    </source>
</evidence>
<keyword evidence="3 6" id="KW-0863">Zinc-finger</keyword>
<dbReference type="PROSITE" id="PS50827">
    <property type="entry name" value="DDT"/>
    <property type="match status" value="1"/>
</dbReference>
<dbReference type="GO" id="GO:0005634">
    <property type="term" value="C:nucleus"/>
    <property type="evidence" value="ECO:0007669"/>
    <property type="project" value="UniProtKB-SubCell"/>
</dbReference>
<dbReference type="AlphaFoldDB" id="A0AAU9JCK9"/>
<keyword evidence="2" id="KW-0479">Metal-binding</keyword>
<evidence type="ECO:0000313" key="10">
    <source>
        <dbReference type="EMBL" id="CAG9318476.1"/>
    </source>
</evidence>
<dbReference type="PROSITE" id="PS01359">
    <property type="entry name" value="ZF_PHD_1"/>
    <property type="match status" value="2"/>
</dbReference>
<dbReference type="Proteomes" id="UP001162131">
    <property type="component" value="Unassembled WGS sequence"/>
</dbReference>
<dbReference type="PROSITE" id="PS50016">
    <property type="entry name" value="ZF_PHD_2"/>
    <property type="match status" value="2"/>
</dbReference>
<reference evidence="10" key="1">
    <citation type="submission" date="2021-09" db="EMBL/GenBank/DDBJ databases">
        <authorList>
            <consortium name="AG Swart"/>
            <person name="Singh M."/>
            <person name="Singh A."/>
            <person name="Seah K."/>
            <person name="Emmerich C."/>
        </authorList>
    </citation>
    <scope>NUCLEOTIDE SEQUENCE</scope>
    <source>
        <strain evidence="10">ATCC30299</strain>
    </source>
</reference>
<dbReference type="InterPro" id="IPR011011">
    <property type="entry name" value="Znf_FYVE_PHD"/>
</dbReference>
<evidence type="ECO:0000256" key="4">
    <source>
        <dbReference type="ARBA" id="ARBA00022833"/>
    </source>
</evidence>
<protein>
    <recommendedName>
        <fullName evidence="12">PHD-type domain-containing protein</fullName>
    </recommendedName>
</protein>
<accession>A0AAU9JCK9</accession>
<dbReference type="SMART" id="SM00249">
    <property type="entry name" value="PHD"/>
    <property type="match status" value="2"/>
</dbReference>
<feature type="region of interest" description="Disordered" evidence="7">
    <location>
        <begin position="1"/>
        <end position="21"/>
    </location>
</feature>
<dbReference type="SUPFAM" id="SSF57903">
    <property type="entry name" value="FYVE/PHD zinc finger"/>
    <property type="match status" value="2"/>
</dbReference>